<evidence type="ECO:0000256" key="1">
    <source>
        <dbReference type="SAM" id="MobiDB-lite"/>
    </source>
</evidence>
<proteinExistence type="predicted"/>
<feature type="compositionally biased region" description="Basic and acidic residues" evidence="1">
    <location>
        <begin position="8"/>
        <end position="19"/>
    </location>
</feature>
<organism evidence="2 3">
    <name type="scientific">Phanerochaete sordida</name>
    <dbReference type="NCBI Taxonomy" id="48140"/>
    <lineage>
        <taxon>Eukaryota</taxon>
        <taxon>Fungi</taxon>
        <taxon>Dikarya</taxon>
        <taxon>Basidiomycota</taxon>
        <taxon>Agaricomycotina</taxon>
        <taxon>Agaricomycetes</taxon>
        <taxon>Polyporales</taxon>
        <taxon>Phanerochaetaceae</taxon>
        <taxon>Phanerochaete</taxon>
    </lineage>
</organism>
<evidence type="ECO:0000313" key="2">
    <source>
        <dbReference type="EMBL" id="GJE96656.1"/>
    </source>
</evidence>
<keyword evidence="3" id="KW-1185">Reference proteome</keyword>
<feature type="compositionally biased region" description="Basic and acidic residues" evidence="1">
    <location>
        <begin position="42"/>
        <end position="55"/>
    </location>
</feature>
<dbReference type="AlphaFoldDB" id="A0A9P3LIL8"/>
<sequence length="164" mass="17259">MRRRKRQAHDVARETRPQDRSSAAGELADSPCDTAPQTAPIAKDDDAPVAAKDDDGTLSLSRSTSTFVVPPTSPTHDAASVPPLPAKPSFPRRRGARGEESDEDAVQIVPSSTLQVNGWGRGLRHEEDGGVRLAGAGLGPPSPAPPERTPSPASTLPPPYAAYR</sequence>
<accession>A0A9P3LIL8</accession>
<feature type="compositionally biased region" description="Low complexity" evidence="1">
    <location>
        <begin position="61"/>
        <end position="70"/>
    </location>
</feature>
<dbReference type="Proteomes" id="UP000703269">
    <property type="component" value="Unassembled WGS sequence"/>
</dbReference>
<dbReference type="EMBL" id="BPQB01000062">
    <property type="protein sequence ID" value="GJE96656.1"/>
    <property type="molecule type" value="Genomic_DNA"/>
</dbReference>
<protein>
    <submittedName>
        <fullName evidence="2">Uncharacterized protein</fullName>
    </submittedName>
</protein>
<comment type="caution">
    <text evidence="2">The sequence shown here is derived from an EMBL/GenBank/DDBJ whole genome shotgun (WGS) entry which is preliminary data.</text>
</comment>
<feature type="compositionally biased region" description="Pro residues" evidence="1">
    <location>
        <begin position="140"/>
        <end position="164"/>
    </location>
</feature>
<gene>
    <name evidence="2" type="ORF">PsYK624_128570</name>
</gene>
<reference evidence="2 3" key="1">
    <citation type="submission" date="2021-08" db="EMBL/GenBank/DDBJ databases">
        <title>Draft Genome Sequence of Phanerochaete sordida strain YK-624.</title>
        <authorList>
            <person name="Mori T."/>
            <person name="Dohra H."/>
            <person name="Suzuki T."/>
            <person name="Kawagishi H."/>
            <person name="Hirai H."/>
        </authorList>
    </citation>
    <scope>NUCLEOTIDE SEQUENCE [LARGE SCALE GENOMIC DNA]</scope>
    <source>
        <strain evidence="2 3">YK-624</strain>
    </source>
</reference>
<evidence type="ECO:0000313" key="3">
    <source>
        <dbReference type="Proteomes" id="UP000703269"/>
    </source>
</evidence>
<feature type="region of interest" description="Disordered" evidence="1">
    <location>
        <begin position="1"/>
        <end position="164"/>
    </location>
</feature>
<name>A0A9P3LIL8_9APHY</name>